<keyword evidence="2" id="KW-0812">Transmembrane</keyword>
<evidence type="ECO:0000256" key="2">
    <source>
        <dbReference type="SAM" id="Phobius"/>
    </source>
</evidence>
<dbReference type="EMBL" id="NPDN01000001">
    <property type="protein sequence ID" value="PJZ27118.1"/>
    <property type="molecule type" value="Genomic_DNA"/>
</dbReference>
<name>A0A2M9XHG2_9LEPT</name>
<protein>
    <submittedName>
        <fullName evidence="4">TonB-dependent receptor</fullName>
    </submittedName>
</protein>
<evidence type="ECO:0000313" key="5">
    <source>
        <dbReference type="Proteomes" id="UP000232196"/>
    </source>
</evidence>
<proteinExistence type="predicted"/>
<feature type="domain" description="TonB C-terminal" evidence="3">
    <location>
        <begin position="82"/>
        <end position="152"/>
    </location>
</feature>
<dbReference type="OrthoDB" id="327052at2"/>
<sequence>MGSRTSFFISLSIHAVLFLSYYLVRNLNPENFSEQIKLSLTKGQIPSVHFSLPKSSGEGPDTSSDSGLAGTPEAEIERFKNEIHFPPEALEQRLESDCSWEVVIGSNGTARKVTTIKPCKYKVFETQFRRSVSSWKFQLPEGNIIIIPVSFRIESDE</sequence>
<dbReference type="RefSeq" id="WP_100704865.1">
    <property type="nucleotide sequence ID" value="NZ_NPDL01000004.1"/>
</dbReference>
<reference evidence="4 5" key="1">
    <citation type="submission" date="2017-07" db="EMBL/GenBank/DDBJ databases">
        <title>Leptospira spp. isolated from tropical soils.</title>
        <authorList>
            <person name="Thibeaux R."/>
            <person name="Iraola G."/>
            <person name="Ferres I."/>
            <person name="Bierque E."/>
            <person name="Girault D."/>
            <person name="Soupe-Gilbert M.-E."/>
            <person name="Picardeau M."/>
            <person name="Goarant C."/>
        </authorList>
    </citation>
    <scope>NUCLEOTIDE SEQUENCE [LARGE SCALE GENOMIC DNA]</scope>
    <source>
        <strain evidence="4 5">MCA1-C-A1</strain>
    </source>
</reference>
<feature type="region of interest" description="Disordered" evidence="1">
    <location>
        <begin position="51"/>
        <end position="71"/>
    </location>
</feature>
<gene>
    <name evidence="4" type="ORF">CH357_00705</name>
</gene>
<evidence type="ECO:0000313" key="4">
    <source>
        <dbReference type="EMBL" id="PJZ27118.1"/>
    </source>
</evidence>
<dbReference type="NCBIfam" id="NF047760">
    <property type="entry name" value="LIC10042_TonB"/>
    <property type="match status" value="1"/>
</dbReference>
<dbReference type="Gene3D" id="3.30.2420.10">
    <property type="entry name" value="TonB"/>
    <property type="match status" value="1"/>
</dbReference>
<dbReference type="AlphaFoldDB" id="A0A2M9XHG2"/>
<feature type="transmembrane region" description="Helical" evidence="2">
    <location>
        <begin position="6"/>
        <end position="24"/>
    </location>
</feature>
<keyword evidence="2" id="KW-0472">Membrane</keyword>
<organism evidence="4 5">
    <name type="scientific">Leptospira hartskeerlii</name>
    <dbReference type="NCBI Taxonomy" id="2023177"/>
    <lineage>
        <taxon>Bacteria</taxon>
        <taxon>Pseudomonadati</taxon>
        <taxon>Spirochaetota</taxon>
        <taxon>Spirochaetia</taxon>
        <taxon>Leptospirales</taxon>
        <taxon>Leptospiraceae</taxon>
        <taxon>Leptospira</taxon>
    </lineage>
</organism>
<evidence type="ECO:0000259" key="3">
    <source>
        <dbReference type="Pfam" id="PF03544"/>
    </source>
</evidence>
<dbReference type="Proteomes" id="UP000232196">
    <property type="component" value="Unassembled WGS sequence"/>
</dbReference>
<dbReference type="InterPro" id="IPR037682">
    <property type="entry name" value="TonB_C"/>
</dbReference>
<comment type="caution">
    <text evidence="4">The sequence shown here is derived from an EMBL/GenBank/DDBJ whole genome shotgun (WGS) entry which is preliminary data.</text>
</comment>
<keyword evidence="5" id="KW-1185">Reference proteome</keyword>
<dbReference type="GO" id="GO:0055085">
    <property type="term" value="P:transmembrane transport"/>
    <property type="evidence" value="ECO:0007669"/>
    <property type="project" value="InterPro"/>
</dbReference>
<dbReference type="Pfam" id="PF03544">
    <property type="entry name" value="TonB_C"/>
    <property type="match status" value="1"/>
</dbReference>
<dbReference type="SUPFAM" id="SSF74653">
    <property type="entry name" value="TolA/TonB C-terminal domain"/>
    <property type="match status" value="1"/>
</dbReference>
<keyword evidence="2" id="KW-1133">Transmembrane helix</keyword>
<evidence type="ECO:0000256" key="1">
    <source>
        <dbReference type="SAM" id="MobiDB-lite"/>
    </source>
</evidence>
<keyword evidence="4" id="KW-0675">Receptor</keyword>
<accession>A0A2M9XHG2</accession>